<proteinExistence type="predicted"/>
<dbReference type="RefSeq" id="WP_167750568.1">
    <property type="nucleotide sequence ID" value="NZ_CP039734.2"/>
</dbReference>
<gene>
    <name evidence="1" type="ORF">FA584_13645</name>
</gene>
<name>A0A6G9VW51_9BACT</name>
<dbReference type="AlphaFoldDB" id="A0A6G9VW51"/>
<sequence>MAKKPIINFSKLNISINDDKAFKNLEKLTKGLSKFILMTEKFQGSAYTFKPDFFKNESFNFSDIEISESFKIKIFFIIDGFPKVWINGRNMYVPSINKGLVLKILNKKTGEWKEKNSNITTARRLEEEVLTFLKNTAEPRAEIKEQKEILEAYKKAEKAYKKSELEARKAEKEEILRQNKMKKLSRSALKSAETIPLNFF</sequence>
<accession>A0A6G9VW51</accession>
<dbReference type="Proteomes" id="UP000502831">
    <property type="component" value="Chromosome"/>
</dbReference>
<dbReference type="EMBL" id="CP039734">
    <property type="protein sequence ID" value="QIR77183.1"/>
    <property type="molecule type" value="Genomic_DNA"/>
</dbReference>
<evidence type="ECO:0000313" key="2">
    <source>
        <dbReference type="Proteomes" id="UP000502831"/>
    </source>
</evidence>
<protein>
    <submittedName>
        <fullName evidence="1">Uncharacterized protein</fullName>
    </submittedName>
</protein>
<organism evidence="1 2">
    <name type="scientific">Sulfurospirillum diekertiae</name>
    <dbReference type="NCBI Taxonomy" id="1854492"/>
    <lineage>
        <taxon>Bacteria</taxon>
        <taxon>Pseudomonadati</taxon>
        <taxon>Campylobacterota</taxon>
        <taxon>Epsilonproteobacteria</taxon>
        <taxon>Campylobacterales</taxon>
        <taxon>Sulfurospirillaceae</taxon>
        <taxon>Sulfurospirillum</taxon>
    </lineage>
</organism>
<reference evidence="1 2" key="1">
    <citation type="journal article" date="2017" name="Environ. Sci. Technol.">
        <title>Organohalide Respiration with Chlorinated Ethenes under Low pH Conditions.</title>
        <authorList>
            <person name="Yang Y."/>
            <person name="Capiro N.L."/>
            <person name="Marcet T.F."/>
            <person name="Yan J."/>
            <person name="Pennell K.D."/>
            <person name="Loffler F.E."/>
        </authorList>
    </citation>
    <scope>NUCLEOTIDE SEQUENCE [LARGE SCALE GENOMIC DNA]</scope>
    <source>
        <strain evidence="1 2">ACSDCE</strain>
    </source>
</reference>
<evidence type="ECO:0000313" key="1">
    <source>
        <dbReference type="EMBL" id="QIR77183.1"/>
    </source>
</evidence>